<feature type="compositionally biased region" description="Low complexity" evidence="1">
    <location>
        <begin position="118"/>
        <end position="127"/>
    </location>
</feature>
<evidence type="ECO:0000256" key="1">
    <source>
        <dbReference type="SAM" id="MobiDB-lite"/>
    </source>
</evidence>
<evidence type="ECO:0000313" key="2">
    <source>
        <dbReference type="EMBL" id="EEU48727.1"/>
    </source>
</evidence>
<feature type="compositionally biased region" description="Polar residues" evidence="1">
    <location>
        <begin position="498"/>
        <end position="529"/>
    </location>
</feature>
<dbReference type="InParanoid" id="C7YI09"/>
<name>C7YI09_FUSV7</name>
<feature type="compositionally biased region" description="Polar residues" evidence="1">
    <location>
        <begin position="344"/>
        <end position="358"/>
    </location>
</feature>
<keyword evidence="3" id="KW-1185">Reference proteome</keyword>
<proteinExistence type="predicted"/>
<feature type="region of interest" description="Disordered" evidence="1">
    <location>
        <begin position="752"/>
        <end position="779"/>
    </location>
</feature>
<evidence type="ECO:0000313" key="3">
    <source>
        <dbReference type="Proteomes" id="UP000005206"/>
    </source>
</evidence>
<accession>C7YI09</accession>
<feature type="compositionally biased region" description="Polar residues" evidence="1">
    <location>
        <begin position="536"/>
        <end position="547"/>
    </location>
</feature>
<dbReference type="VEuPathDB" id="FungiDB:NECHADRAFT_75155"/>
<dbReference type="EMBL" id="GG698896">
    <property type="protein sequence ID" value="EEU48727.1"/>
    <property type="molecule type" value="Genomic_DNA"/>
</dbReference>
<reference evidence="2 3" key="1">
    <citation type="journal article" date="2009" name="PLoS Genet.">
        <title>The genome of Nectria haematococca: contribution of supernumerary chromosomes to gene expansion.</title>
        <authorList>
            <person name="Coleman J.J."/>
            <person name="Rounsley S.D."/>
            <person name="Rodriguez-Carres M."/>
            <person name="Kuo A."/>
            <person name="Wasmann C.C."/>
            <person name="Grimwood J."/>
            <person name="Schmutz J."/>
            <person name="Taga M."/>
            <person name="White G.J."/>
            <person name="Zhou S."/>
            <person name="Schwartz D.C."/>
            <person name="Freitag M."/>
            <person name="Ma L.J."/>
            <person name="Danchin E.G."/>
            <person name="Henrissat B."/>
            <person name="Coutinho P.M."/>
            <person name="Nelson D.R."/>
            <person name="Straney D."/>
            <person name="Napoli C.A."/>
            <person name="Barker B.M."/>
            <person name="Gribskov M."/>
            <person name="Rep M."/>
            <person name="Kroken S."/>
            <person name="Molnar I."/>
            <person name="Rensing C."/>
            <person name="Kennell J.C."/>
            <person name="Zamora J."/>
            <person name="Farman M.L."/>
            <person name="Selker E.U."/>
            <person name="Salamov A."/>
            <person name="Shapiro H."/>
            <person name="Pangilinan J."/>
            <person name="Lindquist E."/>
            <person name="Lamers C."/>
            <person name="Grigoriev I.V."/>
            <person name="Geiser D.M."/>
            <person name="Covert S.F."/>
            <person name="Temporini E."/>
            <person name="Vanetten H.D."/>
        </authorList>
    </citation>
    <scope>NUCLEOTIDE SEQUENCE [LARGE SCALE GENOMIC DNA]</scope>
    <source>
        <strain evidence="3">ATCC MYA-4622 / CBS 123669 / FGSC 9596 / NRRL 45880 / 77-13-4</strain>
    </source>
</reference>
<organism evidence="2 3">
    <name type="scientific">Fusarium vanettenii (strain ATCC MYA-4622 / CBS 123669 / FGSC 9596 / NRRL 45880 / 77-13-4)</name>
    <name type="common">Fusarium solani subsp. pisi</name>
    <dbReference type="NCBI Taxonomy" id="660122"/>
    <lineage>
        <taxon>Eukaryota</taxon>
        <taxon>Fungi</taxon>
        <taxon>Dikarya</taxon>
        <taxon>Ascomycota</taxon>
        <taxon>Pezizomycotina</taxon>
        <taxon>Sordariomycetes</taxon>
        <taxon>Hypocreomycetidae</taxon>
        <taxon>Hypocreales</taxon>
        <taxon>Nectriaceae</taxon>
        <taxon>Fusarium</taxon>
        <taxon>Fusarium solani species complex</taxon>
        <taxon>Fusarium vanettenii</taxon>
    </lineage>
</organism>
<feature type="compositionally biased region" description="Acidic residues" evidence="1">
    <location>
        <begin position="128"/>
        <end position="140"/>
    </location>
</feature>
<dbReference type="RefSeq" id="XP_003054440.1">
    <property type="nucleotide sequence ID" value="XM_003054394.1"/>
</dbReference>
<dbReference type="HOGENOM" id="CLU_362098_0_0_1"/>
<feature type="region of interest" description="Disordered" evidence="1">
    <location>
        <begin position="493"/>
        <end position="549"/>
    </location>
</feature>
<dbReference type="KEGG" id="nhe:NECHADRAFT_75155"/>
<feature type="compositionally biased region" description="Basic residues" evidence="1">
    <location>
        <begin position="24"/>
        <end position="34"/>
    </location>
</feature>
<feature type="region of interest" description="Disordered" evidence="1">
    <location>
        <begin position="331"/>
        <end position="379"/>
    </location>
</feature>
<gene>
    <name evidence="2" type="ORF">NECHADRAFT_75155</name>
</gene>
<feature type="compositionally biased region" description="Basic residues" evidence="1">
    <location>
        <begin position="85"/>
        <end position="98"/>
    </location>
</feature>
<dbReference type="eggNOG" id="ENOG502T2GG">
    <property type="taxonomic scope" value="Eukaryota"/>
</dbReference>
<dbReference type="STRING" id="660122.C7YI09"/>
<dbReference type="OrthoDB" id="1703270at2759"/>
<feature type="compositionally biased region" description="Basic and acidic residues" evidence="1">
    <location>
        <begin position="143"/>
        <end position="155"/>
    </location>
</feature>
<dbReference type="GeneID" id="9664746"/>
<feature type="region of interest" description="Disordered" evidence="1">
    <location>
        <begin position="1"/>
        <end position="243"/>
    </location>
</feature>
<dbReference type="OMA" id="YYQPESH"/>
<dbReference type="Proteomes" id="UP000005206">
    <property type="component" value="Chromosome 1"/>
</dbReference>
<protein>
    <submittedName>
        <fullName evidence="2">Uncharacterized protein</fullName>
    </submittedName>
</protein>
<sequence length="779" mass="85416">MNPCAPAFVPSSQSSESDPDSAKKPTRSPAKKPRPPRDAPLKPKPKHKRNKSSVSVALDPKKYDTMFPSLPKASPPKEQPVQKAKTSKKKKKRAKKVSVHSPENGDPSKSSGATAEGQAAPEQTIQEETTEEKVVEEEAVQEVFEKPEPDPEPKPELLQPTVYTPAKPKLELLKPTVYTPPTSSHARRRDQQADNLQSPRARVNKPIGRSSRPRQRPDVPPTPRHDPRSRGRRQPVAGPPVTIVGTPAAVHALAPLDPNAPLGPMMAPMIGPFDPQGMPFPPMCGPSPMPFPLVPWNMMPVPWHPYQPQMPFTVEGYDGQFWPQPLPVAAQAPQLQGPPRPGSCESSKNSDSLSTPRTTAVRGHQASNSLGAVPGPGTNIVPRTQVEMFKNQERAKSSSPRGPRFGPRGKAAWMKASPLGKTCAIAVAPDDKEVPMTTAAKTFDKHLREVTDPRKCTGFIPTRQVQTSLGSPRLMNVPSASSLNDSLLRSHKVPRVQLPQQTDSSIAGPSSQRRTVKPVSSNTQSSSALTGPEAGTWSQSKRWTSTATKERQSFQKMIANLRYMGADQSPFVPQTPAELTAFKAAIAETEKLKLAEEVSRRVARSNAKNEGGETKQLLEKLMGGKIFSDHLSPVFAMNNCFNKRLPSNLVLQAEWPPLSEFKEEGDKRAGRPGRCLPLPRLNLVAPRYIHRPWEACNPDGTIRWDKKVVQVGSHFICAVTQPDPSITPPVELKIDALHFLLRAILGEIDGVEPKADKKEVKEEKKEVSAEQDNRKEEES</sequence>
<dbReference type="AlphaFoldDB" id="C7YI09"/>